<dbReference type="SUPFAM" id="SSF52833">
    <property type="entry name" value="Thioredoxin-like"/>
    <property type="match status" value="1"/>
</dbReference>
<dbReference type="PANTHER" id="PTHR46472">
    <property type="entry name" value="NUCLEOREDOXIN"/>
    <property type="match status" value="1"/>
</dbReference>
<accession>A0A1R2BL76</accession>
<comment type="caution">
    <text evidence="2">The sequence shown here is derived from an EMBL/GenBank/DDBJ whole genome shotgun (WGS) entry which is preliminary data.</text>
</comment>
<dbReference type="InterPro" id="IPR036249">
    <property type="entry name" value="Thioredoxin-like_sf"/>
</dbReference>
<organism evidence="2 3">
    <name type="scientific">Stentor coeruleus</name>
    <dbReference type="NCBI Taxonomy" id="5963"/>
    <lineage>
        <taxon>Eukaryota</taxon>
        <taxon>Sar</taxon>
        <taxon>Alveolata</taxon>
        <taxon>Ciliophora</taxon>
        <taxon>Postciliodesmatophora</taxon>
        <taxon>Heterotrichea</taxon>
        <taxon>Heterotrichida</taxon>
        <taxon>Stentoridae</taxon>
        <taxon>Stentor</taxon>
    </lineage>
</organism>
<dbReference type="AlphaFoldDB" id="A0A1R2BL76"/>
<dbReference type="EMBL" id="MPUH01000583">
    <property type="protein sequence ID" value="OMJ77285.1"/>
    <property type="molecule type" value="Genomic_DNA"/>
</dbReference>
<sequence length="145" mass="17520">MDILIGKDFNNNKSLNPNTDLVLLYFSAHWCPPWEKFNKKLCEIYEDNKKLRNNIEIIFISLDHNKEDFEIMTENMPWLVIPYEKEQRRKRIVYHSKVTQVPSLVLLDKNAQVVIRNCRRDLMKLGRNSMKYWTEFYMKKTIGFS</sequence>
<dbReference type="Pfam" id="PF13905">
    <property type="entry name" value="Thioredoxin_8"/>
    <property type="match status" value="1"/>
</dbReference>
<dbReference type="GO" id="GO:0031397">
    <property type="term" value="P:negative regulation of protein ubiquitination"/>
    <property type="evidence" value="ECO:0007669"/>
    <property type="project" value="TreeGrafter"/>
</dbReference>
<gene>
    <name evidence="2" type="ORF">SteCoe_23153</name>
</gene>
<protein>
    <recommendedName>
        <fullName evidence="1">Thioredoxin-like fold domain-containing protein</fullName>
    </recommendedName>
</protein>
<evidence type="ECO:0000313" key="3">
    <source>
        <dbReference type="Proteomes" id="UP000187209"/>
    </source>
</evidence>
<dbReference type="GO" id="GO:0005634">
    <property type="term" value="C:nucleus"/>
    <property type="evidence" value="ECO:0007669"/>
    <property type="project" value="TreeGrafter"/>
</dbReference>
<dbReference type="GO" id="GO:0004791">
    <property type="term" value="F:thioredoxin-disulfide reductase (NADPH) activity"/>
    <property type="evidence" value="ECO:0007669"/>
    <property type="project" value="TreeGrafter"/>
</dbReference>
<dbReference type="OrthoDB" id="189920at2759"/>
<evidence type="ECO:0000259" key="1">
    <source>
        <dbReference type="Pfam" id="PF13905"/>
    </source>
</evidence>
<dbReference type="Gene3D" id="3.40.30.10">
    <property type="entry name" value="Glutaredoxin"/>
    <property type="match status" value="1"/>
</dbReference>
<dbReference type="InterPro" id="IPR012336">
    <property type="entry name" value="Thioredoxin-like_fold"/>
</dbReference>
<dbReference type="PANTHER" id="PTHR46472:SF1">
    <property type="entry name" value="NUCLEOREDOXIN"/>
    <property type="match status" value="1"/>
</dbReference>
<evidence type="ECO:0000313" key="2">
    <source>
        <dbReference type="EMBL" id="OMJ77285.1"/>
    </source>
</evidence>
<reference evidence="2 3" key="1">
    <citation type="submission" date="2016-11" db="EMBL/GenBank/DDBJ databases">
        <title>The macronuclear genome of Stentor coeruleus: a giant cell with tiny introns.</title>
        <authorList>
            <person name="Slabodnick M."/>
            <person name="Ruby J.G."/>
            <person name="Reiff S.B."/>
            <person name="Swart E.C."/>
            <person name="Gosai S."/>
            <person name="Prabakaran S."/>
            <person name="Witkowska E."/>
            <person name="Larue G.E."/>
            <person name="Fisher S."/>
            <person name="Freeman R.M."/>
            <person name="Gunawardena J."/>
            <person name="Chu W."/>
            <person name="Stover N.A."/>
            <person name="Gregory B.D."/>
            <person name="Nowacki M."/>
            <person name="Derisi J."/>
            <person name="Roy S.W."/>
            <person name="Marshall W.F."/>
            <person name="Sood P."/>
        </authorList>
    </citation>
    <scope>NUCLEOTIDE SEQUENCE [LARGE SCALE GENOMIC DNA]</scope>
    <source>
        <strain evidence="2">WM001</strain>
    </source>
</reference>
<proteinExistence type="predicted"/>
<name>A0A1R2BL76_9CILI</name>
<feature type="domain" description="Thioredoxin-like fold" evidence="1">
    <location>
        <begin position="20"/>
        <end position="113"/>
    </location>
</feature>
<dbReference type="GO" id="GO:0030178">
    <property type="term" value="P:negative regulation of Wnt signaling pathway"/>
    <property type="evidence" value="ECO:0007669"/>
    <property type="project" value="TreeGrafter"/>
</dbReference>
<keyword evidence="3" id="KW-1185">Reference proteome</keyword>
<dbReference type="Proteomes" id="UP000187209">
    <property type="component" value="Unassembled WGS sequence"/>
</dbReference>